<dbReference type="Pfam" id="PF01974">
    <property type="entry name" value="tRNA_int_endo"/>
    <property type="match status" value="1"/>
</dbReference>
<sequence>MCPLSYQGETVEDQLTNAQLLESGEFPLTPISVSLLGTKLVVFNNIHGSLLYGYGRYFGIPTGIRKPRNHIFDRPLELTLFEGVYLLKHKKIAVRDHDSSGFITFEDLYALAETKFPEFTDKYLIYEDLRNKKYIPRPGQKFGADFIVYRQGPGIDHSSFCIQVLSKHTKISSIDVVRSARLATSVKKRFILANPVNKSYFSFKWFKP</sequence>
<dbReference type="NCBIfam" id="TIGR00324">
    <property type="entry name" value="endA"/>
    <property type="match status" value="1"/>
</dbReference>
<dbReference type="CDD" id="cd22363">
    <property type="entry name" value="tRNA-intron_lyase_C"/>
    <property type="match status" value="1"/>
</dbReference>
<dbReference type="InterPro" id="IPR006676">
    <property type="entry name" value="tRNA_splic"/>
</dbReference>
<dbReference type="InterPro" id="IPR036740">
    <property type="entry name" value="tRNA_intron_Endonuc_N_sf"/>
</dbReference>
<dbReference type="PIRSF" id="PIRSF005285">
    <property type="entry name" value="tRNA_splic_archaea"/>
    <property type="match status" value="1"/>
</dbReference>
<gene>
    <name evidence="3" type="ORF">NEF87_004145</name>
</gene>
<evidence type="ECO:0000313" key="3">
    <source>
        <dbReference type="EMBL" id="UYP47860.1"/>
    </source>
</evidence>
<dbReference type="Gene3D" id="3.40.1350.10">
    <property type="match status" value="1"/>
</dbReference>
<keyword evidence="3" id="KW-0255">Endonuclease</keyword>
<keyword evidence="3" id="KW-0540">Nuclease</keyword>
<evidence type="ECO:0000259" key="2">
    <source>
        <dbReference type="Pfam" id="PF02778"/>
    </source>
</evidence>
<dbReference type="Pfam" id="PF02778">
    <property type="entry name" value="tRNA_int_endo_N"/>
    <property type="match status" value="1"/>
</dbReference>
<feature type="domain" description="tRNA intron endonuclease N-terminal" evidence="2">
    <location>
        <begin position="54"/>
        <end position="108"/>
    </location>
</feature>
<dbReference type="EC" id="4.6.1.16" evidence="3"/>
<dbReference type="PANTHER" id="PTHR21227:SF0">
    <property type="entry name" value="TRNA-SPLICING ENDONUCLEASE SUBUNIT SEN2"/>
    <property type="match status" value="1"/>
</dbReference>
<dbReference type="SUPFAM" id="SSF55267">
    <property type="entry name" value="tRNA-intron endonuclease N-terminal domain-like"/>
    <property type="match status" value="1"/>
</dbReference>
<keyword evidence="3" id="KW-0378">Hydrolase</keyword>
<feature type="domain" description="tRNA intron endonuclease catalytic" evidence="1">
    <location>
        <begin position="119"/>
        <end position="193"/>
    </location>
</feature>
<keyword evidence="4" id="KW-1185">Reference proteome</keyword>
<protein>
    <submittedName>
        <fullName evidence="3">tRNA-splicing endonuclease</fullName>
        <ecNumber evidence="3">4.6.1.16</ecNumber>
    </submittedName>
</protein>
<dbReference type="GO" id="GO:0000213">
    <property type="term" value="F:tRNA-intron lyase activity"/>
    <property type="evidence" value="ECO:0007669"/>
    <property type="project" value="UniProtKB-EC"/>
</dbReference>
<dbReference type="PANTHER" id="PTHR21227">
    <property type="entry name" value="TRNA-SPLICING ENDONUCLEASE SUBUNIT SEN2"/>
    <property type="match status" value="1"/>
</dbReference>
<evidence type="ECO:0000259" key="1">
    <source>
        <dbReference type="Pfam" id="PF01974"/>
    </source>
</evidence>
<organism evidence="3 4">
    <name type="scientific">Candidatus Lokiarchaeum ossiferum</name>
    <dbReference type="NCBI Taxonomy" id="2951803"/>
    <lineage>
        <taxon>Archaea</taxon>
        <taxon>Promethearchaeati</taxon>
        <taxon>Promethearchaeota</taxon>
        <taxon>Promethearchaeia</taxon>
        <taxon>Promethearchaeales</taxon>
        <taxon>Promethearchaeaceae</taxon>
        <taxon>Candidatus Lokiarchaeum</taxon>
    </lineage>
</organism>
<proteinExistence type="predicted"/>
<dbReference type="InterPro" id="IPR006677">
    <property type="entry name" value="tRNA_intron_Endonuc_cat-like"/>
</dbReference>
<dbReference type="InterPro" id="IPR036167">
    <property type="entry name" value="tRNA_intron_Endo_cat-like_sf"/>
</dbReference>
<accession>A0ABY6HWF6</accession>
<name>A0ABY6HWF6_9ARCH</name>
<dbReference type="InterPro" id="IPR006678">
    <property type="entry name" value="tRNA_intron_Endonuc_N"/>
</dbReference>
<dbReference type="SUPFAM" id="SSF53032">
    <property type="entry name" value="tRNA-intron endonuclease catalytic domain-like"/>
    <property type="match status" value="1"/>
</dbReference>
<dbReference type="InterPro" id="IPR018247">
    <property type="entry name" value="EF_Hand_1_Ca_BS"/>
</dbReference>
<dbReference type="EMBL" id="CP104013">
    <property type="protein sequence ID" value="UYP47860.1"/>
    <property type="molecule type" value="Genomic_DNA"/>
</dbReference>
<evidence type="ECO:0000313" key="4">
    <source>
        <dbReference type="Proteomes" id="UP001208689"/>
    </source>
</evidence>
<dbReference type="InterPro" id="IPR011856">
    <property type="entry name" value="tRNA_endonuc-like_dom_sf"/>
</dbReference>
<keyword evidence="3" id="KW-0456">Lyase</keyword>
<dbReference type="Gene3D" id="3.40.1170.20">
    <property type="entry name" value="tRNA intron endonuclease, N-terminal domain"/>
    <property type="match status" value="1"/>
</dbReference>
<dbReference type="Proteomes" id="UP001208689">
    <property type="component" value="Chromosome"/>
</dbReference>
<dbReference type="PROSITE" id="PS00018">
    <property type="entry name" value="EF_HAND_1"/>
    <property type="match status" value="1"/>
</dbReference>
<dbReference type="InterPro" id="IPR016442">
    <property type="entry name" value="tRNA_splic_arch_short"/>
</dbReference>
<reference evidence="3" key="1">
    <citation type="submission" date="2022-09" db="EMBL/GenBank/DDBJ databases">
        <title>Actin cytoskeleton and complex cell architecture in an #Asgard archaeon.</title>
        <authorList>
            <person name="Ponce Toledo R.I."/>
            <person name="Schleper C."/>
            <person name="Rodrigues Oliveira T."/>
            <person name="Wollweber F."/>
            <person name="Xu J."/>
            <person name="Rittmann S."/>
            <person name="Klingl A."/>
            <person name="Pilhofer M."/>
        </authorList>
    </citation>
    <scope>NUCLEOTIDE SEQUENCE</scope>
    <source>
        <strain evidence="3">B-35</strain>
    </source>
</reference>